<organism evidence="1 2">
    <name type="scientific">Fusicatenibacter saccharivorans</name>
    <dbReference type="NCBI Taxonomy" id="1150298"/>
    <lineage>
        <taxon>Bacteria</taxon>
        <taxon>Bacillati</taxon>
        <taxon>Bacillota</taxon>
        <taxon>Clostridia</taxon>
        <taxon>Lachnospirales</taxon>
        <taxon>Lachnospiraceae</taxon>
        <taxon>Fusicatenibacter</taxon>
    </lineage>
</organism>
<proteinExistence type="predicted"/>
<name>A0AAE3JTZ8_9FIRM</name>
<sequence>MREIDIIKEDIRCCDDFDVYPNDSINITYELWFDVDKYFGTHTHETSSWINFYTFFHKDGRITAVYEIDCDDHTESFDWELTAEEEFFFRNMMNRYCNKLYGCSVPALWSERETT</sequence>
<dbReference type="EMBL" id="JAKNFS010000029">
    <property type="protein sequence ID" value="MCG4767016.1"/>
    <property type="molecule type" value="Genomic_DNA"/>
</dbReference>
<dbReference type="Proteomes" id="UP001199915">
    <property type="component" value="Unassembled WGS sequence"/>
</dbReference>
<comment type="caution">
    <text evidence="1">The sequence shown here is derived from an EMBL/GenBank/DDBJ whole genome shotgun (WGS) entry which is preliminary data.</text>
</comment>
<evidence type="ECO:0000313" key="2">
    <source>
        <dbReference type="Proteomes" id="UP001199915"/>
    </source>
</evidence>
<dbReference type="RefSeq" id="WP_118640179.1">
    <property type="nucleotide sequence ID" value="NZ_JAKNFS010000029.1"/>
</dbReference>
<protein>
    <submittedName>
        <fullName evidence="1">Uncharacterized protein</fullName>
    </submittedName>
</protein>
<dbReference type="AlphaFoldDB" id="A0AAE3JTZ8"/>
<gene>
    <name evidence="1" type="ORF">L0N21_16105</name>
</gene>
<reference evidence="1" key="1">
    <citation type="submission" date="2022-01" db="EMBL/GenBank/DDBJ databases">
        <title>Collection of gut derived symbiotic bacterial strains cultured from healthy donors.</title>
        <authorList>
            <person name="Lin H."/>
            <person name="Kohout C."/>
            <person name="Waligurski E."/>
            <person name="Pamer E.G."/>
        </authorList>
    </citation>
    <scope>NUCLEOTIDE SEQUENCE</scope>
    <source>
        <strain evidence="1">DFI.5.49</strain>
    </source>
</reference>
<accession>A0AAE3JTZ8</accession>
<evidence type="ECO:0000313" key="1">
    <source>
        <dbReference type="EMBL" id="MCG4767016.1"/>
    </source>
</evidence>